<feature type="compositionally biased region" description="Pro residues" evidence="1">
    <location>
        <begin position="164"/>
        <end position="175"/>
    </location>
</feature>
<feature type="region of interest" description="Disordered" evidence="1">
    <location>
        <begin position="163"/>
        <end position="182"/>
    </location>
</feature>
<reference evidence="2" key="1">
    <citation type="submission" date="2020-05" db="EMBL/GenBank/DDBJ databases">
        <title>Phylogenomic resolution of chytrid fungi.</title>
        <authorList>
            <person name="Stajich J.E."/>
            <person name="Amses K."/>
            <person name="Simmons R."/>
            <person name="Seto K."/>
            <person name="Myers J."/>
            <person name="Bonds A."/>
            <person name="Quandt C.A."/>
            <person name="Barry K."/>
            <person name="Liu P."/>
            <person name="Grigoriev I."/>
            <person name="Longcore J.E."/>
            <person name="James T.Y."/>
        </authorList>
    </citation>
    <scope>NUCLEOTIDE SEQUENCE</scope>
    <source>
        <strain evidence="2">JEL0318</strain>
    </source>
</reference>
<dbReference type="Proteomes" id="UP001212841">
    <property type="component" value="Unassembled WGS sequence"/>
</dbReference>
<gene>
    <name evidence="2" type="ORF">HK097_005773</name>
</gene>
<dbReference type="InterPro" id="IPR026295">
    <property type="entry name" value="CCD81"/>
</dbReference>
<keyword evidence="3" id="KW-1185">Reference proteome</keyword>
<evidence type="ECO:0000313" key="2">
    <source>
        <dbReference type="EMBL" id="KAJ3052742.1"/>
    </source>
</evidence>
<protein>
    <submittedName>
        <fullName evidence="2">Uncharacterized protein</fullName>
    </submittedName>
</protein>
<dbReference type="EMBL" id="JADGJD010000270">
    <property type="protein sequence ID" value="KAJ3052742.1"/>
    <property type="molecule type" value="Genomic_DNA"/>
</dbReference>
<dbReference type="PANTHER" id="PTHR14362:SF2">
    <property type="entry name" value="COILED-COIL DOMAIN-CONTAINING PROTEIN 81"/>
    <property type="match status" value="1"/>
</dbReference>
<sequence>MPVIQLREQCARKEKEEDRLLLHLSLEMDRDFVRKAKEMEHMRMRNAGTTAQYNHEKALEKEAREANKRKEALHVPMGNIFANRDSGPDRVLQGRQLSDGLQEQISAKQIRQTTERLEKEREDRVLRERLAREVKESTLQVHMQKLHKQHLQQTALAEQIQTLRPPPAPSPPPLPSSAENPFARSESLMFLYQKEKAKQLYQEQMAIIRQKREYEARVREMERKHSLERLALSRRE</sequence>
<name>A0AAD5X2D0_9FUNG</name>
<dbReference type="PANTHER" id="PTHR14362">
    <property type="entry name" value="COILED-COIL DOMAIN-CONTAINING PROTEIN 81"/>
    <property type="match status" value="1"/>
</dbReference>
<dbReference type="GO" id="GO:0005815">
    <property type="term" value="C:microtubule organizing center"/>
    <property type="evidence" value="ECO:0007669"/>
    <property type="project" value="TreeGrafter"/>
</dbReference>
<evidence type="ECO:0000256" key="1">
    <source>
        <dbReference type="SAM" id="MobiDB-lite"/>
    </source>
</evidence>
<accession>A0AAD5X2D0</accession>
<organism evidence="2 3">
    <name type="scientific">Rhizophlyctis rosea</name>
    <dbReference type="NCBI Taxonomy" id="64517"/>
    <lineage>
        <taxon>Eukaryota</taxon>
        <taxon>Fungi</taxon>
        <taxon>Fungi incertae sedis</taxon>
        <taxon>Chytridiomycota</taxon>
        <taxon>Chytridiomycota incertae sedis</taxon>
        <taxon>Chytridiomycetes</taxon>
        <taxon>Rhizophlyctidales</taxon>
        <taxon>Rhizophlyctidaceae</taxon>
        <taxon>Rhizophlyctis</taxon>
    </lineage>
</organism>
<dbReference type="AlphaFoldDB" id="A0AAD5X2D0"/>
<evidence type="ECO:0000313" key="3">
    <source>
        <dbReference type="Proteomes" id="UP001212841"/>
    </source>
</evidence>
<comment type="caution">
    <text evidence="2">The sequence shown here is derived from an EMBL/GenBank/DDBJ whole genome shotgun (WGS) entry which is preliminary data.</text>
</comment>
<proteinExistence type="predicted"/>